<dbReference type="EC" id="3.4.11.9" evidence="8"/>
<dbReference type="Gene3D" id="3.90.230.10">
    <property type="entry name" value="Creatinase/methionine aminopeptidase superfamily"/>
    <property type="match status" value="1"/>
</dbReference>
<name>A0ABM8RV58_9BACT</name>
<keyword evidence="1" id="KW-0645">Protease</keyword>
<feature type="region of interest" description="Disordered" evidence="6">
    <location>
        <begin position="1"/>
        <end position="26"/>
    </location>
</feature>
<dbReference type="PANTHER" id="PTHR46112:SF2">
    <property type="entry name" value="XAA-PRO AMINOPEPTIDASE P-RELATED"/>
    <property type="match status" value="1"/>
</dbReference>
<dbReference type="SUPFAM" id="SSF55920">
    <property type="entry name" value="Creatinase/aminopeptidase"/>
    <property type="match status" value="1"/>
</dbReference>
<evidence type="ECO:0000313" key="9">
    <source>
        <dbReference type="Proteomes" id="UP000675880"/>
    </source>
</evidence>
<evidence type="ECO:0000313" key="8">
    <source>
        <dbReference type="EMBL" id="CAE6773065.1"/>
    </source>
</evidence>
<evidence type="ECO:0000256" key="6">
    <source>
        <dbReference type="SAM" id="MobiDB-lite"/>
    </source>
</evidence>
<feature type="compositionally biased region" description="Basic and acidic residues" evidence="6">
    <location>
        <begin position="1"/>
        <end position="18"/>
    </location>
</feature>
<feature type="domain" description="Peptidase M24" evidence="7">
    <location>
        <begin position="160"/>
        <end position="381"/>
    </location>
</feature>
<dbReference type="InterPro" id="IPR001131">
    <property type="entry name" value="Peptidase_M24B_aminopep-P_CS"/>
</dbReference>
<dbReference type="PROSITE" id="PS00491">
    <property type="entry name" value="PROLINE_PEPTIDASE"/>
    <property type="match status" value="1"/>
</dbReference>
<dbReference type="EMBL" id="CAJNBJ010000017">
    <property type="protein sequence ID" value="CAE6773065.1"/>
    <property type="molecule type" value="Genomic_DNA"/>
</dbReference>
<keyword evidence="3 8" id="KW-0378">Hydrolase</keyword>
<dbReference type="Proteomes" id="UP000675880">
    <property type="component" value="Unassembled WGS sequence"/>
</dbReference>
<organism evidence="8 9">
    <name type="scientific">Nitrospira defluvii</name>
    <dbReference type="NCBI Taxonomy" id="330214"/>
    <lineage>
        <taxon>Bacteria</taxon>
        <taxon>Pseudomonadati</taxon>
        <taxon>Nitrospirota</taxon>
        <taxon>Nitrospiria</taxon>
        <taxon>Nitrospirales</taxon>
        <taxon>Nitrospiraceae</taxon>
        <taxon>Nitrospira</taxon>
    </lineage>
</organism>
<protein>
    <submittedName>
        <fullName evidence="8">Xaa-Pro aminopeptidase</fullName>
        <ecNumber evidence="8">3.4.11.9</ecNumber>
    </submittedName>
</protein>
<keyword evidence="9" id="KW-1185">Reference proteome</keyword>
<sequence>MIASESSDRLDLMSHSTEHNQTPGPSATLFIAASETDSNLYYATKFIAPDPFIYLEVKGERLMIMSDLEVDRARHQATVDRVLSYSELERRAKSLGVKDPGNIDVIHLVLQDAGLGDILVPPTFPFLHAQRLQELGYRLRTKREPFYERRVVKSDEEVRHIEAAQRATETAVAAAHASLRRADIRDNVLWLDGEVLTSERVKKLINVALMECDCIAQHTIVAGGEQACDPHDEGSGPLPAHRSIIFDVFPRSAGSRYFADMSRTVVRGRPSPELTKLYQTVKDAQEEAITNIRDGADGAVIHQGICDRFEKAGYKTGLVNGRMQGYFHGTGHGVGLDIHEAPRISRTGSLLQEGHVVTVEPGLYYPGLGAVRIEDMVLVTKDGCRNLTNYPKVFELG</sequence>
<evidence type="ECO:0000256" key="4">
    <source>
        <dbReference type="ARBA" id="ARBA00023049"/>
    </source>
</evidence>
<keyword evidence="8" id="KW-0031">Aminopeptidase</keyword>
<dbReference type="PANTHER" id="PTHR46112">
    <property type="entry name" value="AMINOPEPTIDASE"/>
    <property type="match status" value="1"/>
</dbReference>
<proteinExistence type="inferred from homology"/>
<comment type="caution">
    <text evidence="8">The sequence shown here is derived from an EMBL/GenBank/DDBJ whole genome shotgun (WGS) entry which is preliminary data.</text>
</comment>
<evidence type="ECO:0000256" key="1">
    <source>
        <dbReference type="ARBA" id="ARBA00022670"/>
    </source>
</evidence>
<dbReference type="InterPro" id="IPR036005">
    <property type="entry name" value="Creatinase/aminopeptidase-like"/>
</dbReference>
<comment type="similarity">
    <text evidence="5">Belongs to the peptidase M24B family.</text>
</comment>
<evidence type="ECO:0000259" key="7">
    <source>
        <dbReference type="Pfam" id="PF00557"/>
    </source>
</evidence>
<gene>
    <name evidence="8" type="ORF">NSPZN2_40385</name>
</gene>
<keyword evidence="4" id="KW-0482">Metalloprotease</keyword>
<accession>A0ABM8RV58</accession>
<reference evidence="8 9" key="1">
    <citation type="submission" date="2021-02" db="EMBL/GenBank/DDBJ databases">
        <authorList>
            <person name="Han P."/>
        </authorList>
    </citation>
    <scope>NUCLEOTIDE SEQUENCE [LARGE SCALE GENOMIC DNA]</scope>
    <source>
        <strain evidence="8">Candidatus Nitrospira sp. ZN2</strain>
    </source>
</reference>
<evidence type="ECO:0000256" key="5">
    <source>
        <dbReference type="RuleBase" id="RU000590"/>
    </source>
</evidence>
<dbReference type="InterPro" id="IPR000994">
    <property type="entry name" value="Pept_M24"/>
</dbReference>
<evidence type="ECO:0000256" key="3">
    <source>
        <dbReference type="ARBA" id="ARBA00022801"/>
    </source>
</evidence>
<keyword evidence="2 5" id="KW-0479">Metal-binding</keyword>
<dbReference type="GO" id="GO:0004177">
    <property type="term" value="F:aminopeptidase activity"/>
    <property type="evidence" value="ECO:0007669"/>
    <property type="project" value="UniProtKB-KW"/>
</dbReference>
<dbReference type="InterPro" id="IPR050659">
    <property type="entry name" value="Peptidase_M24B"/>
</dbReference>
<evidence type="ECO:0000256" key="2">
    <source>
        <dbReference type="ARBA" id="ARBA00022723"/>
    </source>
</evidence>
<dbReference type="Pfam" id="PF00557">
    <property type="entry name" value="Peptidase_M24"/>
    <property type="match status" value="1"/>
</dbReference>